<feature type="domain" description="HMG box" evidence="2">
    <location>
        <begin position="38"/>
        <end position="111"/>
    </location>
</feature>
<keyword evidence="1" id="KW-0238">DNA-binding</keyword>
<dbReference type="PROSITE" id="PS50118">
    <property type="entry name" value="HMG_BOX_2"/>
    <property type="match status" value="1"/>
</dbReference>
<dbReference type="GO" id="GO:0005634">
    <property type="term" value="C:nucleus"/>
    <property type="evidence" value="ECO:0007669"/>
    <property type="project" value="UniProtKB-UniRule"/>
</dbReference>
<keyword evidence="1" id="KW-0539">Nucleus</keyword>
<dbReference type="VEuPathDB" id="FungiDB:FUN_013304"/>
<organism evidence="3 4">
    <name type="scientific">Rhizophagus irregularis</name>
    <dbReference type="NCBI Taxonomy" id="588596"/>
    <lineage>
        <taxon>Eukaryota</taxon>
        <taxon>Fungi</taxon>
        <taxon>Fungi incertae sedis</taxon>
        <taxon>Mucoromycota</taxon>
        <taxon>Glomeromycotina</taxon>
        <taxon>Glomeromycetes</taxon>
        <taxon>Glomerales</taxon>
        <taxon>Glomeraceae</taxon>
        <taxon>Rhizophagus</taxon>
    </lineage>
</organism>
<sequence>MDEAARKKYCRLLMFDVPPPSNHFKGSLNTVPPPSIIPKGETSIHLITNKKTSTSTVNRENPKTSKCFHFISTKQLLITANISNAKISKLLAKMWRNETEEEKLYWKKNCG</sequence>
<dbReference type="AlphaFoldDB" id="A0A2I1FUU7"/>
<dbReference type="SUPFAM" id="SSF47095">
    <property type="entry name" value="HMG-box"/>
    <property type="match status" value="1"/>
</dbReference>
<evidence type="ECO:0000313" key="3">
    <source>
        <dbReference type="EMBL" id="PKY38157.1"/>
    </source>
</evidence>
<reference evidence="3 4" key="1">
    <citation type="submission" date="2015-10" db="EMBL/GenBank/DDBJ databases">
        <title>Genome analyses suggest a sexual origin of heterokaryosis in a supposedly ancient asexual fungus.</title>
        <authorList>
            <person name="Ropars J."/>
            <person name="Sedzielewska K."/>
            <person name="Noel J."/>
            <person name="Charron P."/>
            <person name="Farinelli L."/>
            <person name="Marton T."/>
            <person name="Kruger M."/>
            <person name="Pelin A."/>
            <person name="Brachmann A."/>
            <person name="Corradi N."/>
        </authorList>
    </citation>
    <scope>NUCLEOTIDE SEQUENCE [LARGE SCALE GENOMIC DNA]</scope>
    <source>
        <strain evidence="3 4">A4</strain>
    </source>
</reference>
<dbReference type="Gene3D" id="1.10.30.10">
    <property type="entry name" value="High mobility group box domain"/>
    <property type="match status" value="1"/>
</dbReference>
<evidence type="ECO:0000256" key="1">
    <source>
        <dbReference type="PROSITE-ProRule" id="PRU00267"/>
    </source>
</evidence>
<name>A0A2I1FUU7_9GLOM</name>
<evidence type="ECO:0000259" key="2">
    <source>
        <dbReference type="PROSITE" id="PS50118"/>
    </source>
</evidence>
<gene>
    <name evidence="3" type="ORF">RhiirA4_451099</name>
</gene>
<dbReference type="InterPro" id="IPR036910">
    <property type="entry name" value="HMG_box_dom_sf"/>
</dbReference>
<dbReference type="VEuPathDB" id="FungiDB:RhiirFUN_020166"/>
<accession>A0A2I1FUU7</accession>
<protein>
    <recommendedName>
        <fullName evidence="2">HMG box domain-containing protein</fullName>
    </recommendedName>
</protein>
<evidence type="ECO:0000313" key="4">
    <source>
        <dbReference type="Proteomes" id="UP000234323"/>
    </source>
</evidence>
<dbReference type="EMBL" id="LLXI01000019">
    <property type="protein sequence ID" value="PKY38157.1"/>
    <property type="molecule type" value="Genomic_DNA"/>
</dbReference>
<dbReference type="GO" id="GO:0003677">
    <property type="term" value="F:DNA binding"/>
    <property type="evidence" value="ECO:0007669"/>
    <property type="project" value="UniProtKB-UniRule"/>
</dbReference>
<comment type="caution">
    <text evidence="3">The sequence shown here is derived from an EMBL/GenBank/DDBJ whole genome shotgun (WGS) entry which is preliminary data.</text>
</comment>
<proteinExistence type="predicted"/>
<dbReference type="InterPro" id="IPR009071">
    <property type="entry name" value="HMG_box_dom"/>
</dbReference>
<keyword evidence="4" id="KW-1185">Reference proteome</keyword>
<feature type="DNA-binding region" description="HMG box" evidence="1">
    <location>
        <begin position="38"/>
        <end position="111"/>
    </location>
</feature>
<dbReference type="Proteomes" id="UP000234323">
    <property type="component" value="Unassembled WGS sequence"/>
</dbReference>